<keyword evidence="3 9" id="KW-1003">Cell membrane</keyword>
<reference evidence="11 12" key="1">
    <citation type="submission" date="2015-10" db="EMBL/GenBank/DDBJ databases">
        <title>Candidatus Desulfofervidus auxilii, a hydrogenotrophic sulfate-reducing bacterium involved in the thermophilic anaerobic oxidation of methane.</title>
        <authorList>
            <person name="Krukenberg V."/>
            <person name="Richter M."/>
            <person name="Wegener G."/>
        </authorList>
    </citation>
    <scope>NUCLEOTIDE SEQUENCE [LARGE SCALE GENOMIC DNA]</scope>
    <source>
        <strain evidence="11 12">HS1</strain>
    </source>
</reference>
<evidence type="ECO:0000313" key="12">
    <source>
        <dbReference type="Proteomes" id="UP000070560"/>
    </source>
</evidence>
<dbReference type="HAMAP" id="MF_01148">
    <property type="entry name" value="Lnt"/>
    <property type="match status" value="1"/>
</dbReference>
<dbReference type="InterPro" id="IPR036526">
    <property type="entry name" value="C-N_Hydrolase_sf"/>
</dbReference>
<dbReference type="Pfam" id="PF20154">
    <property type="entry name" value="LNT_N"/>
    <property type="match status" value="1"/>
</dbReference>
<comment type="function">
    <text evidence="9">Catalyzes the phospholipid dependent N-acylation of the N-terminal cysteine of apolipoprotein, the last step in lipoprotein maturation.</text>
</comment>
<gene>
    <name evidence="9" type="primary">lnt</name>
    <name evidence="11" type="ORF">HS1_001652</name>
</gene>
<keyword evidence="12" id="KW-1185">Reference proteome</keyword>
<evidence type="ECO:0000256" key="9">
    <source>
        <dbReference type="HAMAP-Rule" id="MF_01148"/>
    </source>
</evidence>
<dbReference type="InterPro" id="IPR004563">
    <property type="entry name" value="Apolipo_AcylTrfase"/>
</dbReference>
<feature type="transmembrane region" description="Helical" evidence="9">
    <location>
        <begin position="145"/>
        <end position="171"/>
    </location>
</feature>
<comment type="pathway">
    <text evidence="9">Protein modification; lipoprotein biosynthesis (N-acyl transfer).</text>
</comment>
<dbReference type="GO" id="GO:0005886">
    <property type="term" value="C:plasma membrane"/>
    <property type="evidence" value="ECO:0007669"/>
    <property type="project" value="UniProtKB-SubCell"/>
</dbReference>
<feature type="transmembrane region" description="Helical" evidence="9">
    <location>
        <begin position="79"/>
        <end position="98"/>
    </location>
</feature>
<accession>A0A7U4TII3</accession>
<comment type="catalytic activity">
    <reaction evidence="9">
        <text>N-terminal S-1,2-diacyl-sn-glyceryl-L-cysteinyl-[lipoprotein] + a glycerophospholipid = N-acyl-S-1,2-diacyl-sn-glyceryl-L-cysteinyl-[lipoprotein] + a 2-acyl-sn-glycero-3-phospholipid + H(+)</text>
        <dbReference type="Rhea" id="RHEA:48228"/>
        <dbReference type="Rhea" id="RHEA-COMP:14681"/>
        <dbReference type="Rhea" id="RHEA-COMP:14684"/>
        <dbReference type="ChEBI" id="CHEBI:15378"/>
        <dbReference type="ChEBI" id="CHEBI:136912"/>
        <dbReference type="ChEBI" id="CHEBI:140656"/>
        <dbReference type="ChEBI" id="CHEBI:140657"/>
        <dbReference type="ChEBI" id="CHEBI:140660"/>
        <dbReference type="EC" id="2.3.1.269"/>
    </reaction>
</comment>
<feature type="transmembrane region" description="Helical" evidence="9">
    <location>
        <begin position="46"/>
        <end position="67"/>
    </location>
</feature>
<comment type="subcellular location">
    <subcellularLocation>
        <location evidence="1 9">Cell membrane</location>
        <topology evidence="1 9">Multi-pass membrane protein</topology>
    </subcellularLocation>
</comment>
<dbReference type="EC" id="2.3.1.269" evidence="9"/>
<feature type="transmembrane region" description="Helical" evidence="9">
    <location>
        <begin position="480"/>
        <end position="497"/>
    </location>
</feature>
<sequence length="509" mass="58566">MLKKYFLSFCTGFLLIFSFPPFAFYPLAWIAFLPLFEAIREISPSYAFRMGLFSGCVFFLGILYWTVHAMVCYGGVSSPLSLLALFLLVFYLALYFGIFSYFIKIFSIEFSPILIASLWVSLEYIRAHFLTGFPWELLGDSQYNWLSFIQVADIGGVYLLSFLVMWGNASFFQCLKERNKQSYFGLFILGICLGTILFYGQNRLSFWEKQCLISPKKINIGVIQGNIDQNQKWEPAFQATTVKIYEHLSRQAIKNHPELLIWPETALPFYFQEKSPWQEQVLTLARDLKTPILAGSPAYETRAEGIKYFNRAYLINEQGKITGYYDKVHLVPFGEYIPLRKWLPFLSAIAVTVGDFSSGKEIMPLSLTGHYSFGVLICFESIFPELSRELVQKQAHFLVNITNDAWFGRTSAPYQHLAMLVLRAVENRRAIARAANTGFSAFIEPTGKIIKQTKLFEQSYIIANLPLIENKTFYTNHGDILVFFCFCVIFILAIKTVKRGSKWRKLVKF</sequence>
<evidence type="ECO:0000313" key="11">
    <source>
        <dbReference type="EMBL" id="AMM41446.1"/>
    </source>
</evidence>
<dbReference type="UniPathway" id="UPA00666"/>
<dbReference type="InterPro" id="IPR003010">
    <property type="entry name" value="C-N_Hydrolase"/>
</dbReference>
<evidence type="ECO:0000256" key="3">
    <source>
        <dbReference type="ARBA" id="ARBA00022475"/>
    </source>
</evidence>
<dbReference type="Pfam" id="PF00795">
    <property type="entry name" value="CN_hydrolase"/>
    <property type="match status" value="1"/>
</dbReference>
<proteinExistence type="inferred from homology"/>
<keyword evidence="11" id="KW-0449">Lipoprotein</keyword>
<name>A0A7U4TII3_DESA2</name>
<dbReference type="PANTHER" id="PTHR38686:SF1">
    <property type="entry name" value="APOLIPOPROTEIN N-ACYLTRANSFERASE"/>
    <property type="match status" value="1"/>
</dbReference>
<comment type="similarity">
    <text evidence="2 9">Belongs to the CN hydrolase family. Apolipoprotein N-acyltransferase subfamily.</text>
</comment>
<protein>
    <recommendedName>
        <fullName evidence="9">Apolipoprotein N-acyltransferase</fullName>
        <shortName evidence="9">ALP N-acyltransferase</shortName>
        <ecNumber evidence="9">2.3.1.269</ecNumber>
    </recommendedName>
</protein>
<dbReference type="InterPro" id="IPR045378">
    <property type="entry name" value="LNT_N"/>
</dbReference>
<feature type="transmembrane region" description="Helical" evidence="9">
    <location>
        <begin position="183"/>
        <end position="200"/>
    </location>
</feature>
<dbReference type="PROSITE" id="PS50263">
    <property type="entry name" value="CN_HYDROLASE"/>
    <property type="match status" value="1"/>
</dbReference>
<feature type="transmembrane region" description="Helical" evidence="9">
    <location>
        <begin position="6"/>
        <end position="34"/>
    </location>
</feature>
<dbReference type="GO" id="GO:0042158">
    <property type="term" value="P:lipoprotein biosynthetic process"/>
    <property type="evidence" value="ECO:0007669"/>
    <property type="project" value="UniProtKB-UniRule"/>
</dbReference>
<evidence type="ECO:0000256" key="1">
    <source>
        <dbReference type="ARBA" id="ARBA00004651"/>
    </source>
</evidence>
<evidence type="ECO:0000256" key="6">
    <source>
        <dbReference type="ARBA" id="ARBA00022989"/>
    </source>
</evidence>
<dbReference type="AlphaFoldDB" id="A0A7U4TII3"/>
<evidence type="ECO:0000256" key="8">
    <source>
        <dbReference type="ARBA" id="ARBA00023315"/>
    </source>
</evidence>
<dbReference type="KEGG" id="daw:HS1_001652"/>
<evidence type="ECO:0000256" key="5">
    <source>
        <dbReference type="ARBA" id="ARBA00022692"/>
    </source>
</evidence>
<dbReference type="CDD" id="cd07571">
    <property type="entry name" value="ALP_N-acyl_transferase"/>
    <property type="match status" value="1"/>
</dbReference>
<dbReference type="EMBL" id="CP013015">
    <property type="protein sequence ID" value="AMM41446.1"/>
    <property type="molecule type" value="Genomic_DNA"/>
</dbReference>
<dbReference type="GO" id="GO:0016410">
    <property type="term" value="F:N-acyltransferase activity"/>
    <property type="evidence" value="ECO:0007669"/>
    <property type="project" value="UniProtKB-UniRule"/>
</dbReference>
<keyword evidence="5 9" id="KW-0812">Transmembrane</keyword>
<dbReference type="Proteomes" id="UP000070560">
    <property type="component" value="Chromosome"/>
</dbReference>
<feature type="domain" description="CN hydrolase" evidence="10">
    <location>
        <begin position="223"/>
        <end position="467"/>
    </location>
</feature>
<evidence type="ECO:0000256" key="7">
    <source>
        <dbReference type="ARBA" id="ARBA00023136"/>
    </source>
</evidence>
<dbReference type="Gene3D" id="3.60.110.10">
    <property type="entry name" value="Carbon-nitrogen hydrolase"/>
    <property type="match status" value="1"/>
</dbReference>
<dbReference type="SUPFAM" id="SSF56317">
    <property type="entry name" value="Carbon-nitrogen hydrolase"/>
    <property type="match status" value="1"/>
</dbReference>
<keyword evidence="4 9" id="KW-0808">Transferase</keyword>
<keyword evidence="8 9" id="KW-0012">Acyltransferase</keyword>
<evidence type="ECO:0000256" key="2">
    <source>
        <dbReference type="ARBA" id="ARBA00010065"/>
    </source>
</evidence>
<dbReference type="NCBIfam" id="TIGR00546">
    <property type="entry name" value="lnt"/>
    <property type="match status" value="1"/>
</dbReference>
<organism evidence="11 12">
    <name type="scientific">Desulfofervidus auxilii</name>
    <dbReference type="NCBI Taxonomy" id="1621989"/>
    <lineage>
        <taxon>Bacteria</taxon>
        <taxon>Pseudomonadati</taxon>
        <taxon>Thermodesulfobacteriota</taxon>
        <taxon>Candidatus Desulfofervidia</taxon>
        <taxon>Candidatus Desulfofervidales</taxon>
        <taxon>Candidatus Desulfofervidaceae</taxon>
        <taxon>Candidatus Desulfofervidus</taxon>
    </lineage>
</organism>
<evidence type="ECO:0000256" key="4">
    <source>
        <dbReference type="ARBA" id="ARBA00022679"/>
    </source>
</evidence>
<keyword evidence="7 9" id="KW-0472">Membrane</keyword>
<dbReference type="PANTHER" id="PTHR38686">
    <property type="entry name" value="APOLIPOPROTEIN N-ACYLTRANSFERASE"/>
    <property type="match status" value="1"/>
</dbReference>
<keyword evidence="6 9" id="KW-1133">Transmembrane helix</keyword>
<evidence type="ECO:0000259" key="10">
    <source>
        <dbReference type="PROSITE" id="PS50263"/>
    </source>
</evidence>